<proteinExistence type="predicted"/>
<accession>A0AAU9PW74</accession>
<sequence length="1872" mass="213555">MLMVRRYPVINHWTLDQMKVREIKGIANGGFGTPSATLKSVDEVDRGSILEFHSEIKWCLIDMSKKVDKAFKKHGNMKIIEFYGLKVKELCSAYKAFCHSNSKSESTFESYDKSSSCDDKFSDIGDFGQLLRTVRSQTLPPVLRSPFVVRAVEIDSNLTKEENIKSNWVFSLCGNPTDNLFHSINGQRGERYMFESLYPGEYLFSGTIDCFVEVLNYDERVRNLDTPACFFFKRAVLLLYVDRIQCKQMLMVRRYPVINHWKLDQMKVREIKGIANGGFGTPSATLKSVDEVDRGSILEFHSEIKWCLIDMSKKVDKAFKKHGNLKIIEFYGLKVKELCSAYKAFCHSNSKSESTFESYDKSSSCDDKFSDIGDFVLNYDKRVRNLDTPACFFFKRAVLMVIKTKVSSILVTREDVNRVLGLPMGVDQLNSVDEFHSEIKWCLIDMSKKVDKAFKKHGNLKIIEFYGLKVKELCSAYKAFCHSNSKSESTFESYDKSSSCDDKFSDIGDFGIEDDIYTSRKVNTCVDSYAIKNSVSVGKCSSSVKGNVINSHDISENVKILKNDMISSRSRRSQTLPPVLRSPFVVRAVEIDSNLTKEENIKSNWVFSLCGNPTDNLFHSINGQRGERYMFESLYPGEYLFSGTIDCFVEVLNYDERVRNLDTPACFFFKRAVLLLYVDRIQCKQMLMVRRYPVINHWTLDQMKVREIKGIANGGFGTPSATLKSVDEVDRGSISEFHSEIKWCLIDMSKKVDKAFKKHGNLKIIEFYGLKVKELCSAYKAFCHSNSKSESTFESYDKSSSCDDKFSDIGDFGIEDDIYTSRKVNTCVDSYAIKNSVSVGKCSSSVKGNVINSHDISENVKILKNDMISSRSRRSQTLPPVLRSPFVVRAVEIDSNLTKEENIKSNWVFSLCGNPTDNLFHSINGQRGERYMFESLYPGEYLFSGTIDCFVEVLNYDERVRNLDTPACFFFKRAVLLLYVDRIQCKQMLMVRRYPVINHWTLDQMKVREIKGIANGGFGTPSATLKSVDEVDRGSISEFHSEIKWCLIDMSKKVDKAFKKHGNLKIIEFYGLKVKELCSAYKAFCHSNSKSESTFESYDKSSSCDDKFSDIGDFGIEDDIYTSRKVNTCVDSYAIKNSVSVGKCSSSVKGNVINSHDISENVKILKNDMISSRPRRSQTLPPVLRSPFVVRAVEIDSNLTKEENIKSNWMVIKTKVSSILVTREDVNRVLGLPMVVDQLNSVDLLYVDRIQCKQMLMVRRYPVINHWTLDQMKVREIKGIANGGFGTPSATLKSVDEVDRGSILEFHSEIKWCLIDMSKKVDKAFKKHGNLKIIEFYGLKVKELCSAYKAFCHSNSKSESTFESYDKSSSCDDKFSDIGDFGIEDDIYTSRKVNTCVDSYAIKNYVSVGKCSSSVKGNVINSHDISENVKILKNDMISSRSRRSQTLPPVLRSPFVVRAVEIDSNLTKEENIKSNWVFSLCGNPTDNLFHSINGQRGERYMFESLYPGEYLFSGTIDCFVEVLNYDERVRNLDTPACFFFKRAVLLLYVDRIQCKQMLMVRRYPVINHWTLDQMKVREIKGIANGGFGTPSATLKSVDEVDRGSILEFHSEIKWCLIDMSKKVDKAFKKHGNLKIIEFYGLKVKELCSAYKAFCHSNSKSESTFESYDKSSSCDDKFSDIGDFGIEDDIYTSRKVNTYVDSYAIKNYVSIGKCSSSVKGNVINSHDISENVKILKNDMISSRPRRSQTLPPVLRSLFVVRAVEIDSNLTKEENIKSNWVFSLCGNPTDNLFHSINGQRGERYMFESLYPGEYLFSGTIDCFVEVLNYDESARNLDTPACFFFKRAVLDFAYMHSEACKFDDEYNNFKENVHY</sequence>
<gene>
    <name evidence="1" type="ORF">LVIROSA_LOCUS39293</name>
</gene>
<evidence type="ECO:0000313" key="2">
    <source>
        <dbReference type="Proteomes" id="UP001157418"/>
    </source>
</evidence>
<comment type="caution">
    <text evidence="1">The sequence shown here is derived from an EMBL/GenBank/DDBJ whole genome shotgun (WGS) entry which is preliminary data.</text>
</comment>
<dbReference type="Proteomes" id="UP001157418">
    <property type="component" value="Unassembled WGS sequence"/>
</dbReference>
<reference evidence="1 2" key="1">
    <citation type="submission" date="2022-01" db="EMBL/GenBank/DDBJ databases">
        <authorList>
            <person name="Xiong W."/>
            <person name="Schranz E."/>
        </authorList>
    </citation>
    <scope>NUCLEOTIDE SEQUENCE [LARGE SCALE GENOMIC DNA]</scope>
</reference>
<name>A0AAU9PW74_9ASTR</name>
<protein>
    <submittedName>
        <fullName evidence="1">Uncharacterized protein</fullName>
    </submittedName>
</protein>
<evidence type="ECO:0000313" key="1">
    <source>
        <dbReference type="EMBL" id="CAH1454099.1"/>
    </source>
</evidence>
<organism evidence="1 2">
    <name type="scientific">Lactuca virosa</name>
    <dbReference type="NCBI Taxonomy" id="75947"/>
    <lineage>
        <taxon>Eukaryota</taxon>
        <taxon>Viridiplantae</taxon>
        <taxon>Streptophyta</taxon>
        <taxon>Embryophyta</taxon>
        <taxon>Tracheophyta</taxon>
        <taxon>Spermatophyta</taxon>
        <taxon>Magnoliopsida</taxon>
        <taxon>eudicotyledons</taxon>
        <taxon>Gunneridae</taxon>
        <taxon>Pentapetalae</taxon>
        <taxon>asterids</taxon>
        <taxon>campanulids</taxon>
        <taxon>Asterales</taxon>
        <taxon>Asteraceae</taxon>
        <taxon>Cichorioideae</taxon>
        <taxon>Cichorieae</taxon>
        <taxon>Lactucinae</taxon>
        <taxon>Lactuca</taxon>
    </lineage>
</organism>
<keyword evidence="2" id="KW-1185">Reference proteome</keyword>
<dbReference type="EMBL" id="CAKMRJ010005745">
    <property type="protein sequence ID" value="CAH1454099.1"/>
    <property type="molecule type" value="Genomic_DNA"/>
</dbReference>
<dbReference type="PANTHER" id="PTHR34835:SF90">
    <property type="entry name" value="AMINOTRANSFERASE-LIKE PLANT MOBILE DOMAIN-CONTAINING PROTEIN"/>
    <property type="match status" value="1"/>
</dbReference>
<dbReference type="PANTHER" id="PTHR34835">
    <property type="entry name" value="OS07G0283600 PROTEIN-RELATED"/>
    <property type="match status" value="1"/>
</dbReference>